<dbReference type="EMBL" id="JAUEPS010000006">
    <property type="protein sequence ID" value="KAK0464733.1"/>
    <property type="molecule type" value="Genomic_DNA"/>
</dbReference>
<evidence type="ECO:0000313" key="2">
    <source>
        <dbReference type="EMBL" id="KAK0464733.1"/>
    </source>
</evidence>
<comment type="caution">
    <text evidence="2">The sequence shown here is derived from an EMBL/GenBank/DDBJ whole genome shotgun (WGS) entry which is preliminary data.</text>
</comment>
<feature type="compositionally biased region" description="Polar residues" evidence="1">
    <location>
        <begin position="149"/>
        <end position="158"/>
    </location>
</feature>
<dbReference type="AlphaFoldDB" id="A0AA39NFL7"/>
<feature type="region of interest" description="Disordered" evidence="1">
    <location>
        <begin position="142"/>
        <end position="246"/>
    </location>
</feature>
<evidence type="ECO:0000313" key="3">
    <source>
        <dbReference type="Proteomes" id="UP001175211"/>
    </source>
</evidence>
<reference evidence="2" key="1">
    <citation type="submission" date="2023-06" db="EMBL/GenBank/DDBJ databases">
        <authorList>
            <consortium name="Lawrence Berkeley National Laboratory"/>
            <person name="Ahrendt S."/>
            <person name="Sahu N."/>
            <person name="Indic B."/>
            <person name="Wong-Bajracharya J."/>
            <person name="Merenyi Z."/>
            <person name="Ke H.-M."/>
            <person name="Monk M."/>
            <person name="Kocsube S."/>
            <person name="Drula E."/>
            <person name="Lipzen A."/>
            <person name="Balint B."/>
            <person name="Henrissat B."/>
            <person name="Andreopoulos B."/>
            <person name="Martin F.M."/>
            <person name="Harder C.B."/>
            <person name="Rigling D."/>
            <person name="Ford K.L."/>
            <person name="Foster G.D."/>
            <person name="Pangilinan J."/>
            <person name="Papanicolaou A."/>
            <person name="Barry K."/>
            <person name="LaButti K."/>
            <person name="Viragh M."/>
            <person name="Koriabine M."/>
            <person name="Yan M."/>
            <person name="Riley R."/>
            <person name="Champramary S."/>
            <person name="Plett K.L."/>
            <person name="Tsai I.J."/>
            <person name="Slot J."/>
            <person name="Sipos G."/>
            <person name="Plett J."/>
            <person name="Nagy L.G."/>
            <person name="Grigoriev I.V."/>
        </authorList>
    </citation>
    <scope>NUCLEOTIDE SEQUENCE</scope>
    <source>
        <strain evidence="2">CCBAS 213</strain>
    </source>
</reference>
<feature type="compositionally biased region" description="Polar residues" evidence="1">
    <location>
        <begin position="165"/>
        <end position="178"/>
    </location>
</feature>
<accession>A0AA39NFL7</accession>
<evidence type="ECO:0000256" key="1">
    <source>
        <dbReference type="SAM" id="MobiDB-lite"/>
    </source>
</evidence>
<sequence>MESRIRLGNWTRMNADNPILIEESSCRPWKIADDLELHRHRWINPDAPILIEKGSLRRRRGKIANNSKPSRRRRNASPSSSSDNNELPSSSSSLLTEPSGPNDDAFFIPWPDWQKEATMAGVSYQEASLDVCENVLHQVSPPDLVQCEGSPSTPSTSDTEGEATPTPQNLSTQTTPSNGKCRRSSSPPSPGSHSTSPTVHTKPESIRPDPSQTNEGTDIHRAKRVRMGEPADEDVLTSPPGKIPTP</sequence>
<proteinExistence type="predicted"/>
<gene>
    <name evidence="2" type="ORF">EV420DRAFT_1061630</name>
</gene>
<protein>
    <submittedName>
        <fullName evidence="2">Uncharacterized protein</fullName>
    </submittedName>
</protein>
<dbReference type="RefSeq" id="XP_060335854.1">
    <property type="nucleotide sequence ID" value="XM_060465575.1"/>
</dbReference>
<keyword evidence="3" id="KW-1185">Reference proteome</keyword>
<name>A0AA39NFL7_ARMTA</name>
<dbReference type="Proteomes" id="UP001175211">
    <property type="component" value="Unassembled WGS sequence"/>
</dbReference>
<organism evidence="2 3">
    <name type="scientific">Armillaria tabescens</name>
    <name type="common">Ringless honey mushroom</name>
    <name type="synonym">Agaricus tabescens</name>
    <dbReference type="NCBI Taxonomy" id="1929756"/>
    <lineage>
        <taxon>Eukaryota</taxon>
        <taxon>Fungi</taxon>
        <taxon>Dikarya</taxon>
        <taxon>Basidiomycota</taxon>
        <taxon>Agaricomycotina</taxon>
        <taxon>Agaricomycetes</taxon>
        <taxon>Agaricomycetidae</taxon>
        <taxon>Agaricales</taxon>
        <taxon>Marasmiineae</taxon>
        <taxon>Physalacriaceae</taxon>
        <taxon>Desarmillaria</taxon>
    </lineage>
</organism>
<feature type="compositionally biased region" description="Low complexity" evidence="1">
    <location>
        <begin position="76"/>
        <end position="99"/>
    </location>
</feature>
<feature type="region of interest" description="Disordered" evidence="1">
    <location>
        <begin position="54"/>
        <end position="108"/>
    </location>
</feature>
<dbReference type="GeneID" id="85349123"/>